<dbReference type="InterPro" id="IPR050490">
    <property type="entry name" value="Bact_solute-bd_prot1"/>
</dbReference>
<feature type="chain" id="PRO_5040815373" evidence="1">
    <location>
        <begin position="35"/>
        <end position="441"/>
    </location>
</feature>
<proteinExistence type="predicted"/>
<dbReference type="PANTHER" id="PTHR43649:SF32">
    <property type="entry name" value="SUGAR BINDING SECRETED PROTEIN"/>
    <property type="match status" value="1"/>
</dbReference>
<comment type="caution">
    <text evidence="2">The sequence shown here is derived from an EMBL/GenBank/DDBJ whole genome shotgun (WGS) entry which is preliminary data.</text>
</comment>
<dbReference type="SUPFAM" id="SSF53850">
    <property type="entry name" value="Periplasmic binding protein-like II"/>
    <property type="match status" value="1"/>
</dbReference>
<dbReference type="Proteomes" id="UP001165136">
    <property type="component" value="Unassembled WGS sequence"/>
</dbReference>
<evidence type="ECO:0000313" key="2">
    <source>
        <dbReference type="EMBL" id="GLY65729.1"/>
    </source>
</evidence>
<keyword evidence="3" id="KW-1185">Reference proteome</keyword>
<gene>
    <name evidence="2" type="primary">cebE</name>
    <name evidence="2" type="ORF">Atai01_23480</name>
</gene>
<evidence type="ECO:0000313" key="3">
    <source>
        <dbReference type="Proteomes" id="UP001165136"/>
    </source>
</evidence>
<organism evidence="2 3">
    <name type="scientific">Amycolatopsis taiwanensis</name>
    <dbReference type="NCBI Taxonomy" id="342230"/>
    <lineage>
        <taxon>Bacteria</taxon>
        <taxon>Bacillati</taxon>
        <taxon>Actinomycetota</taxon>
        <taxon>Actinomycetes</taxon>
        <taxon>Pseudonocardiales</taxon>
        <taxon>Pseudonocardiaceae</taxon>
        <taxon>Amycolatopsis</taxon>
    </lineage>
</organism>
<keyword evidence="1" id="KW-0732">Signal</keyword>
<dbReference type="InterPro" id="IPR006059">
    <property type="entry name" value="SBP"/>
</dbReference>
<name>A0A9W6QY71_9PSEU</name>
<dbReference type="EMBL" id="BSTI01000004">
    <property type="protein sequence ID" value="GLY65729.1"/>
    <property type="molecule type" value="Genomic_DNA"/>
</dbReference>
<reference evidence="2" key="1">
    <citation type="submission" date="2023-03" db="EMBL/GenBank/DDBJ databases">
        <title>Amycolatopsis taiwanensis NBRC 103393.</title>
        <authorList>
            <person name="Ichikawa N."/>
            <person name="Sato H."/>
            <person name="Tonouchi N."/>
        </authorList>
    </citation>
    <scope>NUCLEOTIDE SEQUENCE</scope>
    <source>
        <strain evidence="2">NBRC 103393</strain>
    </source>
</reference>
<dbReference type="Gene3D" id="3.40.190.10">
    <property type="entry name" value="Periplasmic binding protein-like II"/>
    <property type="match status" value="1"/>
</dbReference>
<dbReference type="AlphaFoldDB" id="A0A9W6QY71"/>
<dbReference type="Pfam" id="PF13416">
    <property type="entry name" value="SBP_bac_8"/>
    <property type="match status" value="1"/>
</dbReference>
<dbReference type="RefSeq" id="WP_027940720.1">
    <property type="nucleotide sequence ID" value="NZ_BSTI01000004.1"/>
</dbReference>
<evidence type="ECO:0000256" key="1">
    <source>
        <dbReference type="SAM" id="SignalP"/>
    </source>
</evidence>
<feature type="signal peptide" evidence="1">
    <location>
        <begin position="1"/>
        <end position="34"/>
    </location>
</feature>
<accession>A0A9W6QY71</accession>
<dbReference type="PANTHER" id="PTHR43649">
    <property type="entry name" value="ARABINOSE-BINDING PROTEIN-RELATED"/>
    <property type="match status" value="1"/>
</dbReference>
<sequence>MRKFSRGWSRRLALSWRKGLVLGAVATFVAATSAACGGSGSAGGSGAQTPLGKDDTLTITTFSDFGYADLIEKWNADPNRPFKVQPTVIADWDPWKATLNSDLQAGTGLTDIVAIEGDAMPQFLAPGASDQFVDISDPSLNGRWIEYKYKAGQTADGKQIGYPTDAGPEGICYRADLLARAGLPTNRDDVAKLFSSWDSYFQAGQTFVSKVPGVHWYDASNTISQAMLNQTKYPFQTADNKVNVDNPELKNVYDTVTKYVPTLSTKVEQWGDDWKAGFANSTVATIPCPGWMFANIKEAAPNVTGWDFADVFPGGGGNWGGSFLAVPQQSKHQAEAKRFANWLTDAAQESAAFEKAGNYPANIAAEQELVSKNATDSYFNNAPTASILANRAKAVQPGLPYKGDKYSDILGLFQSAIQRVDQGTDPAASWQTFVQAVGQLS</sequence>
<protein>
    <submittedName>
        <fullName evidence="2">Sugar ABC transporter substrate-binding protein</fullName>
    </submittedName>
</protein>